<name>D7MLF4_ARALL</name>
<evidence type="ECO:0000313" key="1">
    <source>
        <dbReference type="EMBL" id="EFH41575.1"/>
    </source>
</evidence>
<sequence length="64" mass="7198">MHLENIFCGNDGPLAVENLISSCHVLEDLTVVRSIDRYCDIYNSKTLLSFKLEIVPACCAKILR</sequence>
<evidence type="ECO:0008006" key="3">
    <source>
        <dbReference type="Google" id="ProtNLM"/>
    </source>
</evidence>
<dbReference type="Proteomes" id="UP000008694">
    <property type="component" value="Unassembled WGS sequence"/>
</dbReference>
<gene>
    <name evidence="1" type="ORF">ARALYDRAFT_917065</name>
</gene>
<organism evidence="2">
    <name type="scientific">Arabidopsis lyrata subsp. lyrata</name>
    <name type="common">Lyre-leaved rock-cress</name>
    <dbReference type="NCBI Taxonomy" id="81972"/>
    <lineage>
        <taxon>Eukaryota</taxon>
        <taxon>Viridiplantae</taxon>
        <taxon>Streptophyta</taxon>
        <taxon>Embryophyta</taxon>
        <taxon>Tracheophyta</taxon>
        <taxon>Spermatophyta</taxon>
        <taxon>Magnoliopsida</taxon>
        <taxon>eudicotyledons</taxon>
        <taxon>Gunneridae</taxon>
        <taxon>Pentapetalae</taxon>
        <taxon>rosids</taxon>
        <taxon>malvids</taxon>
        <taxon>Brassicales</taxon>
        <taxon>Brassicaceae</taxon>
        <taxon>Camelineae</taxon>
        <taxon>Arabidopsis</taxon>
    </lineage>
</organism>
<dbReference type="Gramene" id="scaffold_800465.1">
    <property type="protein sequence ID" value="scaffold_800465.1"/>
    <property type="gene ID" value="scaffold_800465.1"/>
</dbReference>
<dbReference type="HOGENOM" id="CLU_2870651_0_0_1"/>
<protein>
    <recommendedName>
        <fullName evidence="3">FBD domain-containing protein</fullName>
    </recommendedName>
</protein>
<evidence type="ECO:0000313" key="2">
    <source>
        <dbReference type="Proteomes" id="UP000008694"/>
    </source>
</evidence>
<reference evidence="2" key="1">
    <citation type="journal article" date="2011" name="Nat. Genet.">
        <title>The Arabidopsis lyrata genome sequence and the basis of rapid genome size change.</title>
        <authorList>
            <person name="Hu T.T."/>
            <person name="Pattyn P."/>
            <person name="Bakker E.G."/>
            <person name="Cao J."/>
            <person name="Cheng J.-F."/>
            <person name="Clark R.M."/>
            <person name="Fahlgren N."/>
            <person name="Fawcett J.A."/>
            <person name="Grimwood J."/>
            <person name="Gundlach H."/>
            <person name="Haberer G."/>
            <person name="Hollister J.D."/>
            <person name="Ossowski S."/>
            <person name="Ottilar R.P."/>
            <person name="Salamov A.A."/>
            <person name="Schneeberger K."/>
            <person name="Spannagl M."/>
            <person name="Wang X."/>
            <person name="Yang L."/>
            <person name="Nasrallah M.E."/>
            <person name="Bergelson J."/>
            <person name="Carrington J.C."/>
            <person name="Gaut B.S."/>
            <person name="Schmutz J."/>
            <person name="Mayer K.F.X."/>
            <person name="Van de Peer Y."/>
            <person name="Grigoriev I.V."/>
            <person name="Nordborg M."/>
            <person name="Weigel D."/>
            <person name="Guo Y.-L."/>
        </authorList>
    </citation>
    <scope>NUCLEOTIDE SEQUENCE [LARGE SCALE GENOMIC DNA]</scope>
    <source>
        <strain evidence="2">cv. MN47</strain>
    </source>
</reference>
<dbReference type="AlphaFoldDB" id="D7MLF4"/>
<proteinExistence type="predicted"/>
<accession>D7MLF4</accession>
<dbReference type="EMBL" id="GL348720">
    <property type="protein sequence ID" value="EFH41575.1"/>
    <property type="molecule type" value="Genomic_DNA"/>
</dbReference>
<keyword evidence="2" id="KW-1185">Reference proteome</keyword>